<evidence type="ECO:0000256" key="1">
    <source>
        <dbReference type="ARBA" id="ARBA00022729"/>
    </source>
</evidence>
<dbReference type="PROSITE" id="PS50005">
    <property type="entry name" value="TPR"/>
    <property type="match status" value="1"/>
</dbReference>
<comment type="caution">
    <text evidence="5">The sequence shown here is derived from an EMBL/GenBank/DDBJ whole genome shotgun (WGS) entry which is preliminary data.</text>
</comment>
<dbReference type="SUPFAM" id="SSF48452">
    <property type="entry name" value="TPR-like"/>
    <property type="match status" value="1"/>
</dbReference>
<dbReference type="NCBIfam" id="TIGR03302">
    <property type="entry name" value="OM_YfiO"/>
    <property type="match status" value="1"/>
</dbReference>
<dbReference type="Pfam" id="PF13525">
    <property type="entry name" value="YfiO"/>
    <property type="match status" value="1"/>
</dbReference>
<dbReference type="PROSITE" id="PS51257">
    <property type="entry name" value="PROKAR_LIPOPROTEIN"/>
    <property type="match status" value="1"/>
</dbReference>
<dbReference type="InterPro" id="IPR011990">
    <property type="entry name" value="TPR-like_helical_dom_sf"/>
</dbReference>
<dbReference type="InterPro" id="IPR019734">
    <property type="entry name" value="TPR_rpt"/>
</dbReference>
<dbReference type="PANTHER" id="PTHR37423">
    <property type="entry name" value="SOLUBLE LYTIC MUREIN TRANSGLYCOSYLASE-RELATED"/>
    <property type="match status" value="1"/>
</dbReference>
<protein>
    <submittedName>
        <fullName evidence="5">Outer membrane assembly lipoprotein YfiO</fullName>
    </submittedName>
</protein>
<dbReference type="InterPro" id="IPR039565">
    <property type="entry name" value="BamD-like"/>
</dbReference>
<keyword evidence="1" id="KW-0732">Signal</keyword>
<keyword evidence="3" id="KW-0998">Cell outer membrane</keyword>
<dbReference type="EMBL" id="AMCI01002842">
    <property type="protein sequence ID" value="EJX01727.1"/>
    <property type="molecule type" value="Genomic_DNA"/>
</dbReference>
<dbReference type="Gene3D" id="1.25.40.10">
    <property type="entry name" value="Tetratricopeptide repeat domain"/>
    <property type="match status" value="1"/>
</dbReference>
<gene>
    <name evidence="5" type="ORF">EVA_10170</name>
</gene>
<evidence type="ECO:0000259" key="4">
    <source>
        <dbReference type="Pfam" id="PF13525"/>
    </source>
</evidence>
<name>J9G3D8_9ZZZZ</name>
<dbReference type="AlphaFoldDB" id="J9G3D8"/>
<reference evidence="5" key="1">
    <citation type="journal article" date="2012" name="PLoS ONE">
        <title>Gene sets for utilization of primary and secondary nutrition supplies in the distal gut of endangered iberian lynx.</title>
        <authorList>
            <person name="Alcaide M."/>
            <person name="Messina E."/>
            <person name="Richter M."/>
            <person name="Bargiela R."/>
            <person name="Peplies J."/>
            <person name="Huws S.A."/>
            <person name="Newbold C.J."/>
            <person name="Golyshin P.N."/>
            <person name="Simon M.A."/>
            <person name="Lopez G."/>
            <person name="Yakimov M.M."/>
            <person name="Ferrer M."/>
        </authorList>
    </citation>
    <scope>NUCLEOTIDE SEQUENCE</scope>
</reference>
<keyword evidence="5" id="KW-0449">Lipoprotein</keyword>
<keyword evidence="2" id="KW-0472">Membrane</keyword>
<evidence type="ECO:0000313" key="5">
    <source>
        <dbReference type="EMBL" id="EJX01727.1"/>
    </source>
</evidence>
<proteinExistence type="predicted"/>
<dbReference type="PANTHER" id="PTHR37423:SF6">
    <property type="entry name" value="CELL DIVISION COORDINATOR CPOB"/>
    <property type="match status" value="1"/>
</dbReference>
<evidence type="ECO:0000256" key="2">
    <source>
        <dbReference type="ARBA" id="ARBA00023136"/>
    </source>
</evidence>
<dbReference type="InterPro" id="IPR017689">
    <property type="entry name" value="BamD"/>
</dbReference>
<organism evidence="5">
    <name type="scientific">gut metagenome</name>
    <dbReference type="NCBI Taxonomy" id="749906"/>
    <lineage>
        <taxon>unclassified sequences</taxon>
        <taxon>metagenomes</taxon>
        <taxon>organismal metagenomes</taxon>
    </lineage>
</organism>
<feature type="domain" description="Outer membrane lipoprotein BamD-like" evidence="4">
    <location>
        <begin position="42"/>
        <end position="187"/>
    </location>
</feature>
<sequence length="286" mass="33387">MRNYLNKMKKYIIIALVSSGTLFTSCGEYNKVLKSTDYEYKYEAAKSYFGKGQYAKAATLLEEVVTILKGTAYAQESLYMLGMTYFNQGDYVTASHYFSTFYNTYPRGVYTEQARFYAGRALFLDTPEPRLDQTSTYKAIQELQMFMEYFPTSSRAQEAQQMIFDLQDKLVMKDYLSAKLYYDLGSYTGNSTYTTTGNNYLSCIVTAQNALKDYPYTKMREELSLLVLRAKYDMAKASVLEKMEERMRDAIDEYYSFKNEFPESKHMKEVENIFKNARKYVKDINE</sequence>
<accession>J9G3D8</accession>
<evidence type="ECO:0000256" key="3">
    <source>
        <dbReference type="ARBA" id="ARBA00023237"/>
    </source>
</evidence>